<protein>
    <recommendedName>
        <fullName evidence="3">HTH arsR-type domain-containing protein</fullName>
    </recommendedName>
</protein>
<dbReference type="EMBL" id="PEZY01000005">
    <property type="protein sequence ID" value="PIS06143.1"/>
    <property type="molecule type" value="Genomic_DNA"/>
</dbReference>
<proteinExistence type="predicted"/>
<organism evidence="1 2">
    <name type="scientific">Candidatus Buchananbacteria bacterium CG10_big_fil_rev_8_21_14_0_10_33_19</name>
    <dbReference type="NCBI Taxonomy" id="1974525"/>
    <lineage>
        <taxon>Bacteria</taxon>
        <taxon>Candidatus Buchananiibacteriota</taxon>
    </lineage>
</organism>
<reference evidence="2" key="1">
    <citation type="submission" date="2017-09" db="EMBL/GenBank/DDBJ databases">
        <title>Depth-based differentiation of microbial function through sediment-hosted aquifers and enrichment of novel symbionts in the deep terrestrial subsurface.</title>
        <authorList>
            <person name="Probst A.J."/>
            <person name="Ladd B."/>
            <person name="Jarett J.K."/>
            <person name="Geller-Mcgrath D.E."/>
            <person name="Sieber C.M.K."/>
            <person name="Emerson J.B."/>
            <person name="Anantharaman K."/>
            <person name="Thomas B.C."/>
            <person name="Malmstrom R."/>
            <person name="Stieglmeier M."/>
            <person name="Klingl A."/>
            <person name="Woyke T."/>
            <person name="Ryan C.M."/>
            <person name="Banfield J.F."/>
        </authorList>
    </citation>
    <scope>NUCLEOTIDE SEQUENCE [LARGE SCALE GENOMIC DNA]</scope>
</reference>
<dbReference type="SUPFAM" id="SSF46785">
    <property type="entry name" value="Winged helix' DNA-binding domain"/>
    <property type="match status" value="1"/>
</dbReference>
<evidence type="ECO:0000313" key="2">
    <source>
        <dbReference type="Proteomes" id="UP000229056"/>
    </source>
</evidence>
<dbReference type="AlphaFoldDB" id="A0A2H0W462"/>
<accession>A0A2H0W462</accession>
<gene>
    <name evidence="1" type="ORF">COT80_01060</name>
</gene>
<comment type="caution">
    <text evidence="1">The sequence shown here is derived from an EMBL/GenBank/DDBJ whole genome shotgun (WGS) entry which is preliminary data.</text>
</comment>
<dbReference type="InterPro" id="IPR036388">
    <property type="entry name" value="WH-like_DNA-bd_sf"/>
</dbReference>
<dbReference type="Gene3D" id="1.10.10.10">
    <property type="entry name" value="Winged helix-like DNA-binding domain superfamily/Winged helix DNA-binding domain"/>
    <property type="match status" value="1"/>
</dbReference>
<evidence type="ECO:0008006" key="3">
    <source>
        <dbReference type="Google" id="ProtNLM"/>
    </source>
</evidence>
<dbReference type="Proteomes" id="UP000229056">
    <property type="component" value="Unassembled WGS sequence"/>
</dbReference>
<name>A0A2H0W462_9BACT</name>
<dbReference type="InterPro" id="IPR036390">
    <property type="entry name" value="WH_DNA-bd_sf"/>
</dbReference>
<sequence length="202" mass="23788">MIEQLFGSKTRVMLLRLFLNNPEKFYYVRELTRNLDTHLNSIRRELDNLQKMGIINFYTKTDLEKEIEKEIKDNKKYYKLNGDFMFITELTSLLNKAHVVLDKTLTKRIENLGDIKFFLLSGVFVGWENAPVDMLAVGVVNRTKLKNLVKSFEKELGKSINYAIMTKAEFQYRYNITDRFLYDLLGGKNMIIVDSLMSKMKK</sequence>
<evidence type="ECO:0000313" key="1">
    <source>
        <dbReference type="EMBL" id="PIS06143.1"/>
    </source>
</evidence>